<comment type="caution">
    <text evidence="5">The sequence shown here is derived from an EMBL/GenBank/DDBJ whole genome shotgun (WGS) entry which is preliminary data.</text>
</comment>
<feature type="repeat" description="ANK" evidence="3">
    <location>
        <begin position="1000"/>
        <end position="1024"/>
    </location>
</feature>
<dbReference type="SUPFAM" id="SSF48403">
    <property type="entry name" value="Ankyrin repeat"/>
    <property type="match status" value="1"/>
</dbReference>
<dbReference type="InterPro" id="IPR029058">
    <property type="entry name" value="AB_hydrolase_fold"/>
</dbReference>
<feature type="repeat" description="ANK" evidence="3">
    <location>
        <begin position="1068"/>
        <end position="1092"/>
    </location>
</feature>
<dbReference type="InterPro" id="IPR036770">
    <property type="entry name" value="Ankyrin_rpt-contain_sf"/>
</dbReference>
<feature type="repeat" description="ANK" evidence="3">
    <location>
        <begin position="1204"/>
        <end position="1237"/>
    </location>
</feature>
<accession>A0A167EBP4</accession>
<dbReference type="Gene3D" id="3.40.50.1820">
    <property type="entry name" value="alpha/beta hydrolase"/>
    <property type="match status" value="1"/>
</dbReference>
<evidence type="ECO:0000256" key="3">
    <source>
        <dbReference type="PROSITE-ProRule" id="PRU00023"/>
    </source>
</evidence>
<dbReference type="PANTHER" id="PTHR24198:SF165">
    <property type="entry name" value="ANKYRIN REPEAT-CONTAINING PROTEIN-RELATED"/>
    <property type="match status" value="1"/>
</dbReference>
<reference evidence="5 6" key="1">
    <citation type="submission" date="2015-06" db="EMBL/GenBank/DDBJ databases">
        <title>Survival trade-offs in plant roots during colonization by closely related pathogenic and mutualistic fungi.</title>
        <authorList>
            <person name="Hacquard S."/>
            <person name="Kracher B."/>
            <person name="Hiruma K."/>
            <person name="Weinman A."/>
            <person name="Muench P."/>
            <person name="Garrido Oter R."/>
            <person name="Ver Loren van Themaat E."/>
            <person name="Dallerey J.-F."/>
            <person name="Damm U."/>
            <person name="Henrissat B."/>
            <person name="Lespinet O."/>
            <person name="Thon M."/>
            <person name="Kemen E."/>
            <person name="McHardy A.C."/>
            <person name="Schulze-Lefert P."/>
            <person name="O'Connell R.J."/>
        </authorList>
    </citation>
    <scope>NUCLEOTIDE SEQUENCE [LARGE SCALE GENOMIC DNA]</scope>
    <source>
        <strain evidence="5 6">MAFF 238704</strain>
    </source>
</reference>
<dbReference type="Pfam" id="PF12796">
    <property type="entry name" value="Ank_2"/>
    <property type="match status" value="3"/>
</dbReference>
<organism evidence="5 6">
    <name type="scientific">Colletotrichum incanum</name>
    <name type="common">Soybean anthracnose fungus</name>
    <dbReference type="NCBI Taxonomy" id="1573173"/>
    <lineage>
        <taxon>Eukaryota</taxon>
        <taxon>Fungi</taxon>
        <taxon>Dikarya</taxon>
        <taxon>Ascomycota</taxon>
        <taxon>Pezizomycotina</taxon>
        <taxon>Sordariomycetes</taxon>
        <taxon>Hypocreomycetidae</taxon>
        <taxon>Glomerellales</taxon>
        <taxon>Glomerellaceae</taxon>
        <taxon>Colletotrichum</taxon>
        <taxon>Colletotrichum spaethianum species complex</taxon>
    </lineage>
</organism>
<protein>
    <submittedName>
        <fullName evidence="5">Ankyrin repeat-containing protein</fullName>
    </submittedName>
</protein>
<dbReference type="InterPro" id="IPR002110">
    <property type="entry name" value="Ankyrin_rpt"/>
</dbReference>
<dbReference type="SUPFAM" id="SSF52540">
    <property type="entry name" value="P-loop containing nucleoside triphosphate hydrolases"/>
    <property type="match status" value="1"/>
</dbReference>
<keyword evidence="6" id="KW-1185">Reference proteome</keyword>
<evidence type="ECO:0000313" key="5">
    <source>
        <dbReference type="EMBL" id="KZL84934.1"/>
    </source>
</evidence>
<dbReference type="SUPFAM" id="SSF53474">
    <property type="entry name" value="alpha/beta-Hydrolases"/>
    <property type="match status" value="1"/>
</dbReference>
<dbReference type="EMBL" id="LFIW01000751">
    <property type="protein sequence ID" value="KZL84934.1"/>
    <property type="molecule type" value="Genomic_DNA"/>
</dbReference>
<dbReference type="SMART" id="SM00248">
    <property type="entry name" value="ANK"/>
    <property type="match status" value="11"/>
</dbReference>
<dbReference type="Gene3D" id="1.25.40.20">
    <property type="entry name" value="Ankyrin repeat-containing domain"/>
    <property type="match status" value="3"/>
</dbReference>
<dbReference type="Gene3D" id="3.40.50.300">
    <property type="entry name" value="P-loop containing nucleotide triphosphate hydrolases"/>
    <property type="match status" value="1"/>
</dbReference>
<sequence length="1341" mass="148841">MPHDIWSEVGLSSNSLGLVIAVIVCLVAVAASRWPASSALPAVKTPKPRKSLTFRVDDVPVDHVDNLDRNLRSFAELDADLRDDAASFDRRSLGHKDKAYVCATVVATTHLSGRELCARLFRAGKGYPYSYSCDFDGITPLFEDSNGAAVDIIAVPGLGSHALGSWKSPHSDDVWLRDFLPQDVPNIRVLLYGYDTTLPGSLSKQSIEDLGGILVERIVAFRARDGTTRRPLIFIGHSLGGLLIKEALIRARRRRGDAIADLAEACYALLFFGVPNLGLRNDQLRTLVRGQPNEALMHDLLVDNDSEASTFLKRLADQFSESCKGHYRVMSFFERMLSSTLERGQEGKWRKTGPPSLLVTEKSATATGLVAVADEDNIPLNTDHSGLVKYSSRSQGDYTTVRRRIADCVERAKLDVPGRFAEQSFEHAHSKATQACMRSLAFEEIDGRQHGIDAAAAGTCEWLLRHETLIQWTRQHRGLVWIKGKPGSGKSTLMKYALEKVPPLFATQPLVLSFFFHGRGHELQRSLLGLFRSLLHQLLNLVPGALLDLIDTFDQRSKTIGEAGKDWQWHLPMLQAFFQSSLLKILKRRAVLVFIDALDECGEQPAVQLIEHLKQLLSSLPSTDLQLSVCFSCRHYPIIELDGGGTITLDEENNGDIDVYVQDRLSSDHDSDIQSLLSRRAQGVFMWAHIVVDRILQMKRRGEPPGRIKREIERVPQKLDDLYYDLLQHVEDRAGTIRLVQWICFSTRPLTTDELPWAMTIDPNSPDQTLTDCQQSDNFIAQDNIDKRITSLSCGLAEVAPSDDSRIIQFIHQSVKDFFVERGLLVLDNSRRAAVLLAPAIEYLLCLRCVSYFKMVVSSHTGRFCKEDTVRFPFLTYAVTALVTHIKRSEPVEIYAKDILDSLCWPSSYLVDQWVLAYEVVDTRSWVRPSEESSLVHIVSRYDLQKLLLQIILERTEVNFDLKDNYSRTPLSWAAWGGNEAVVKILLNTGKVDVDSKDIYGQTPLFWAAKNRHEAVVKMLLDTGKVDVDSKDNNGRTPLSWAANKGHEAVVKILLNTVKVDVNLKDNGGQTPLSWAAEYGHEAVVKMLLNTGKVDVDSKDIYGQTPLFWAAKNRHEAVVKMLLNADGVNINSSDNTGWTPLSYAAENGHEAVVKMLLNTDGVNINSSDNAGWTPLSYAARNGHKAVVKMLLDVDGVNINLSDNTGWTPLSYAAKNGHKAVVKMLLDADGVNINLSDITGRTPLFWAAMNRHKAVVKMLLDADGVNINSSDIAGRTLLSWAAINGHKAVVKMLLDADGVNINSSDNTGRTPLSYAAKNGHKAVVKMLLNTDGINVNLSDNAG</sequence>
<evidence type="ECO:0000313" key="6">
    <source>
        <dbReference type="Proteomes" id="UP000076584"/>
    </source>
</evidence>
<feature type="repeat" description="ANK" evidence="3">
    <location>
        <begin position="1272"/>
        <end position="1305"/>
    </location>
</feature>
<dbReference type="PROSITE" id="PS50297">
    <property type="entry name" value="ANK_REP_REGION"/>
    <property type="match status" value="7"/>
</dbReference>
<dbReference type="Pfam" id="PF13637">
    <property type="entry name" value="Ank_4"/>
    <property type="match status" value="1"/>
</dbReference>
<keyword evidence="2 3" id="KW-0040">ANK repeat</keyword>
<feature type="repeat" description="ANK" evidence="3">
    <location>
        <begin position="1238"/>
        <end position="1271"/>
    </location>
</feature>
<feature type="domain" description="Nephrocystin 3-like N-terminal" evidence="4">
    <location>
        <begin position="458"/>
        <end position="634"/>
    </location>
</feature>
<keyword evidence="1" id="KW-0677">Repeat</keyword>
<dbReference type="STRING" id="1573173.A0A167EBP4"/>
<evidence type="ECO:0000256" key="1">
    <source>
        <dbReference type="ARBA" id="ARBA00022737"/>
    </source>
</evidence>
<dbReference type="Pfam" id="PF24883">
    <property type="entry name" value="NPHP3_N"/>
    <property type="match status" value="1"/>
</dbReference>
<dbReference type="Pfam" id="PF00023">
    <property type="entry name" value="Ank"/>
    <property type="match status" value="1"/>
</dbReference>
<feature type="repeat" description="ANK" evidence="3">
    <location>
        <begin position="1136"/>
        <end position="1169"/>
    </location>
</feature>
<feature type="repeat" description="ANK" evidence="3">
    <location>
        <begin position="1034"/>
        <end position="1056"/>
    </location>
</feature>
<evidence type="ECO:0000256" key="2">
    <source>
        <dbReference type="ARBA" id="ARBA00023043"/>
    </source>
</evidence>
<gene>
    <name evidence="5" type="ORF">CI238_12264</name>
</gene>
<dbReference type="Proteomes" id="UP000076584">
    <property type="component" value="Unassembled WGS sequence"/>
</dbReference>
<feature type="repeat" description="ANK" evidence="3">
    <location>
        <begin position="1170"/>
        <end position="1203"/>
    </location>
</feature>
<proteinExistence type="predicted"/>
<name>A0A167EBP4_COLIC</name>
<feature type="repeat" description="ANK" evidence="3">
    <location>
        <begin position="1306"/>
        <end position="1339"/>
    </location>
</feature>
<feature type="repeat" description="ANK" evidence="3">
    <location>
        <begin position="1102"/>
        <end position="1135"/>
    </location>
</feature>
<evidence type="ECO:0000259" key="4">
    <source>
        <dbReference type="Pfam" id="PF24883"/>
    </source>
</evidence>
<dbReference type="PANTHER" id="PTHR24198">
    <property type="entry name" value="ANKYRIN REPEAT AND PROTEIN KINASE DOMAIN-CONTAINING PROTEIN"/>
    <property type="match status" value="1"/>
</dbReference>
<dbReference type="PROSITE" id="PS50088">
    <property type="entry name" value="ANK_REPEAT"/>
    <property type="match status" value="10"/>
</dbReference>
<dbReference type="InterPro" id="IPR056884">
    <property type="entry name" value="NPHP3-like_N"/>
</dbReference>
<dbReference type="InterPro" id="IPR027417">
    <property type="entry name" value="P-loop_NTPase"/>
</dbReference>